<feature type="transmembrane region" description="Helical" evidence="1">
    <location>
        <begin position="149"/>
        <end position="169"/>
    </location>
</feature>
<feature type="transmembrane region" description="Helical" evidence="1">
    <location>
        <begin position="40"/>
        <end position="59"/>
    </location>
</feature>
<reference evidence="2 3" key="1">
    <citation type="journal article" date="2011" name="Stand. Genomic Sci.">
        <title>Complete genome sequence of the gliding, heparinolytic Pedobacter saltans type strain (113).</title>
        <authorList>
            <person name="Liolios K."/>
            <person name="Sikorski J."/>
            <person name="Lu M."/>
            <person name="Nolan M."/>
            <person name="Lapidus A."/>
            <person name="Lucas S."/>
            <person name="Hammon N."/>
            <person name="Deshpande S."/>
            <person name="Cheng J.F."/>
            <person name="Tapia R."/>
            <person name="Han C."/>
            <person name="Goodwin L."/>
            <person name="Pitluck S."/>
            <person name="Huntemann M."/>
            <person name="Ivanova N."/>
            <person name="Pagani I."/>
            <person name="Mavromatis K."/>
            <person name="Ovchinikova G."/>
            <person name="Pati A."/>
            <person name="Chen A."/>
            <person name="Palaniappan K."/>
            <person name="Land M."/>
            <person name="Hauser L."/>
            <person name="Brambilla E.M."/>
            <person name="Kotsyurbenko O."/>
            <person name="Rohde M."/>
            <person name="Tindall B.J."/>
            <person name="Abt B."/>
            <person name="Goker M."/>
            <person name="Detter J.C."/>
            <person name="Woyke T."/>
            <person name="Bristow J."/>
            <person name="Eisen J.A."/>
            <person name="Markowitz V."/>
            <person name="Hugenholtz P."/>
            <person name="Klenk H.P."/>
            <person name="Kyrpides N.C."/>
        </authorList>
    </citation>
    <scope>NUCLEOTIDE SEQUENCE [LARGE SCALE GENOMIC DNA]</scope>
    <source>
        <strain evidence="3">ATCC 51119 / DSM 12145 / JCM 21818 / LMG 10337 / NBRC 100064 / NCIMB 13643</strain>
    </source>
</reference>
<dbReference type="HOGENOM" id="CLU_1382766_0_0_10"/>
<dbReference type="AlphaFoldDB" id="F0SD46"/>
<evidence type="ECO:0000256" key="1">
    <source>
        <dbReference type="SAM" id="Phobius"/>
    </source>
</evidence>
<organism evidence="2 3">
    <name type="scientific">Pseudopedobacter saltans (strain ATCC 51119 / DSM 12145 / JCM 21818 / CCUG 39354 / LMG 10337 / NBRC 100064 / NCIMB 13643)</name>
    <name type="common">Pedobacter saltans</name>
    <dbReference type="NCBI Taxonomy" id="762903"/>
    <lineage>
        <taxon>Bacteria</taxon>
        <taxon>Pseudomonadati</taxon>
        <taxon>Bacteroidota</taxon>
        <taxon>Sphingobacteriia</taxon>
        <taxon>Sphingobacteriales</taxon>
        <taxon>Sphingobacteriaceae</taxon>
        <taxon>Pseudopedobacter</taxon>
    </lineage>
</organism>
<dbReference type="EMBL" id="CP002545">
    <property type="protein sequence ID" value="ADY51803.1"/>
    <property type="molecule type" value="Genomic_DNA"/>
</dbReference>
<dbReference type="OrthoDB" id="794917at2"/>
<sequence>MKDFDSLLNIWNSQKTNPNIDYKEVIESYKKSTVLFKNKIWTELIVMLIAMFGITFFWIKTDFTYFTTHAGISLILCCCMFYIYNQIKSLKSLENDSLFEKPEKHIQFVKKFRKTRYKQNTLNYYIYSAGIGIAMLLYFIEFFSYLDSTLIVIAISFLIIWFLITSFFIRKVYIQKEEKRFKEMLAELERVQQQLSGD</sequence>
<feature type="transmembrane region" description="Helical" evidence="1">
    <location>
        <begin position="65"/>
        <end position="84"/>
    </location>
</feature>
<keyword evidence="1" id="KW-0812">Transmembrane</keyword>
<proteinExistence type="predicted"/>
<dbReference type="eggNOG" id="ENOG5032T6Q">
    <property type="taxonomic scope" value="Bacteria"/>
</dbReference>
<dbReference type="RefSeq" id="WP_013632302.1">
    <property type="nucleotide sequence ID" value="NC_015177.1"/>
</dbReference>
<dbReference type="STRING" id="762903.Pedsa_1235"/>
<evidence type="ECO:0000313" key="2">
    <source>
        <dbReference type="EMBL" id="ADY51803.1"/>
    </source>
</evidence>
<reference evidence="3" key="2">
    <citation type="submission" date="2011-02" db="EMBL/GenBank/DDBJ databases">
        <title>The complete genome of Pedobacter saltans DSM 12145.</title>
        <authorList>
            <consortium name="US DOE Joint Genome Institute (JGI-PGF)"/>
            <person name="Lucas S."/>
            <person name="Copeland A."/>
            <person name="Lapidus A."/>
            <person name="Bruce D."/>
            <person name="Goodwin L."/>
            <person name="Pitluck S."/>
            <person name="Kyrpides N."/>
            <person name="Mavromatis K."/>
            <person name="Pagani I."/>
            <person name="Ivanova N."/>
            <person name="Ovchinnikova G."/>
            <person name="Lu M."/>
            <person name="Detter J.C."/>
            <person name="Han C."/>
            <person name="Land M."/>
            <person name="Hauser L."/>
            <person name="Markowitz V."/>
            <person name="Cheng J.-F."/>
            <person name="Hugenholtz P."/>
            <person name="Woyke T."/>
            <person name="Wu D."/>
            <person name="Tindall B."/>
            <person name="Pomrenke H.G."/>
            <person name="Brambilla E."/>
            <person name="Klenk H.-P."/>
            <person name="Eisen J.A."/>
        </authorList>
    </citation>
    <scope>NUCLEOTIDE SEQUENCE [LARGE SCALE GENOMIC DNA]</scope>
    <source>
        <strain evidence="3">ATCC 51119 / DSM 12145 / JCM 21818 / LMG 10337 / NBRC 100064 / NCIMB 13643</strain>
    </source>
</reference>
<keyword evidence="1" id="KW-0472">Membrane</keyword>
<evidence type="ECO:0000313" key="3">
    <source>
        <dbReference type="Proteomes" id="UP000000310"/>
    </source>
</evidence>
<gene>
    <name evidence="2" type="ordered locus">Pedsa_1235</name>
</gene>
<accession>F0SD46</accession>
<keyword evidence="1" id="KW-1133">Transmembrane helix</keyword>
<dbReference type="Proteomes" id="UP000000310">
    <property type="component" value="Chromosome"/>
</dbReference>
<keyword evidence="3" id="KW-1185">Reference proteome</keyword>
<feature type="transmembrane region" description="Helical" evidence="1">
    <location>
        <begin position="122"/>
        <end position="143"/>
    </location>
</feature>
<dbReference type="KEGG" id="psn:Pedsa_1235"/>
<protein>
    <submittedName>
        <fullName evidence="2">Uncharacterized protein</fullName>
    </submittedName>
</protein>
<name>F0SD46_PSESL</name>